<dbReference type="Pfam" id="PF06762">
    <property type="entry name" value="LMF1"/>
    <property type="match status" value="1"/>
</dbReference>
<feature type="domain" description="Lipase maturation factor 1/2 C-terminal" evidence="10">
    <location>
        <begin position="443"/>
        <end position="584"/>
    </location>
</feature>
<gene>
    <name evidence="11" type="ORF">OFUS_LOCUS12994</name>
</gene>
<feature type="transmembrane region" description="Helical" evidence="8">
    <location>
        <begin position="101"/>
        <end position="117"/>
    </location>
</feature>
<evidence type="ECO:0000256" key="7">
    <source>
        <dbReference type="ARBA" id="ARBA00023180"/>
    </source>
</evidence>
<feature type="transmembrane region" description="Helical" evidence="8">
    <location>
        <begin position="254"/>
        <end position="281"/>
    </location>
</feature>
<evidence type="ECO:0000256" key="3">
    <source>
        <dbReference type="ARBA" id="ARBA00022692"/>
    </source>
</evidence>
<evidence type="ECO:0000259" key="9">
    <source>
        <dbReference type="Pfam" id="PF06762"/>
    </source>
</evidence>
<feature type="transmembrane region" description="Helical" evidence="8">
    <location>
        <begin position="123"/>
        <end position="141"/>
    </location>
</feature>
<keyword evidence="4 8" id="KW-0256">Endoplasmic reticulum</keyword>
<feature type="transmembrane region" description="Helical" evidence="8">
    <location>
        <begin position="222"/>
        <end position="242"/>
    </location>
</feature>
<evidence type="ECO:0000256" key="1">
    <source>
        <dbReference type="ARBA" id="ARBA00004477"/>
    </source>
</evidence>
<evidence type="ECO:0000256" key="2">
    <source>
        <dbReference type="ARBA" id="ARBA00005512"/>
    </source>
</evidence>
<reference evidence="11" key="1">
    <citation type="submission" date="2022-03" db="EMBL/GenBank/DDBJ databases">
        <authorList>
            <person name="Martin C."/>
        </authorList>
    </citation>
    <scope>NUCLEOTIDE SEQUENCE</scope>
</reference>
<dbReference type="OrthoDB" id="434126at2759"/>
<dbReference type="GO" id="GO:0051604">
    <property type="term" value="P:protein maturation"/>
    <property type="evidence" value="ECO:0007669"/>
    <property type="project" value="InterPro"/>
</dbReference>
<feature type="transmembrane region" description="Helical" evidence="8">
    <location>
        <begin position="12"/>
        <end position="30"/>
    </location>
</feature>
<dbReference type="EMBL" id="CAIIXF020000006">
    <property type="protein sequence ID" value="CAH1787251.1"/>
    <property type="molecule type" value="Genomic_DNA"/>
</dbReference>
<feature type="transmembrane region" description="Helical" evidence="8">
    <location>
        <begin position="312"/>
        <end position="330"/>
    </location>
</feature>
<dbReference type="Proteomes" id="UP000749559">
    <property type="component" value="Unassembled WGS sequence"/>
</dbReference>
<comment type="similarity">
    <text evidence="2 8">Belongs to the lipase maturation factor family.</text>
</comment>
<feature type="transmembrane region" description="Helical" evidence="8">
    <location>
        <begin position="392"/>
        <end position="419"/>
    </location>
</feature>
<keyword evidence="6 8" id="KW-0472">Membrane</keyword>
<keyword evidence="12" id="KW-1185">Reference proteome</keyword>
<sequence length="653" mass="75059">MASIGMTRDLFLWWMSGIYLCAFASLYIQIPGLYGDNGILPAKLVVRDKAKDVNDFFKGSPTLLSLTPYLGLTTQQGMEFLTFGGILVSFLMFISKPQRSCAGFFLLWALYFSVYQVGQTFLWFQWDILLLEAGFLTALLAPINIKLFRWSVIGYNQHDHVTLWLVKWLLFRLMFASGVVKLTSHCPTWWGLTALTYHYETQCIPTPAAWYLHQLPEWFQKFSVVATYVIEIPIPFLFFAPVRALRLFSFYSQVLLQVMIILTGNYNFFNLLTIALCISLLDDKHIGYSYYSGKQGLDAVPILGAITRRLRLILGLAAIGGLAYGTQYYFSLELKNDYTLGSKVNFTKGEFRTFMEKSVPIAMYMGAVSLAWEILCALGRSVTQEKGLFNRLWATSGTVVFSCAAAAMFSISLVTLTVLDKGSEEMLPPVVYQLHERTHKFHLTSSYGLFRRMTGVGGRPEVILEGSNSEEGPWREYYFHYKPGNVYSRPPIVAPHQPRLDWQMWFAALGTTQHNPWFVNLVYRLLTNQREVVSLLQTNPFPHHPPKFIKAHLHHYHFTSTDEDSPRYSRTAWWKREKQDEYLPIVSKTNPLLQQHLKHFKIIENKSKEQSSTSLLTKILKYLRNLTANINHAMFVWTVIMTGLVLAFFDLYI</sequence>
<evidence type="ECO:0000256" key="6">
    <source>
        <dbReference type="ARBA" id="ARBA00023136"/>
    </source>
</evidence>
<keyword evidence="5 8" id="KW-1133">Transmembrane helix</keyword>
<comment type="function">
    <text evidence="8">Involved in the maturation of specific proteins in the endoplasmic reticulum.</text>
</comment>
<organism evidence="11 12">
    <name type="scientific">Owenia fusiformis</name>
    <name type="common">Polychaete worm</name>
    <dbReference type="NCBI Taxonomy" id="6347"/>
    <lineage>
        <taxon>Eukaryota</taxon>
        <taxon>Metazoa</taxon>
        <taxon>Spiralia</taxon>
        <taxon>Lophotrochozoa</taxon>
        <taxon>Annelida</taxon>
        <taxon>Polychaeta</taxon>
        <taxon>Sedentaria</taxon>
        <taxon>Canalipalpata</taxon>
        <taxon>Sabellida</taxon>
        <taxon>Oweniida</taxon>
        <taxon>Oweniidae</taxon>
        <taxon>Owenia</taxon>
    </lineage>
</organism>
<name>A0A8J1TZA8_OWEFU</name>
<dbReference type="GO" id="GO:0005789">
    <property type="term" value="C:endoplasmic reticulum membrane"/>
    <property type="evidence" value="ECO:0007669"/>
    <property type="project" value="UniProtKB-SubCell"/>
</dbReference>
<dbReference type="AlphaFoldDB" id="A0A8J1TZA8"/>
<dbReference type="InterPro" id="IPR009613">
    <property type="entry name" value="LMF"/>
</dbReference>
<evidence type="ECO:0000256" key="4">
    <source>
        <dbReference type="ARBA" id="ARBA00022824"/>
    </source>
</evidence>
<evidence type="ECO:0000259" key="10">
    <source>
        <dbReference type="Pfam" id="PF25179"/>
    </source>
</evidence>
<feature type="transmembrane region" description="Helical" evidence="8">
    <location>
        <begin position="77"/>
        <end position="94"/>
    </location>
</feature>
<keyword evidence="7" id="KW-0325">Glycoprotein</keyword>
<accession>A0A8J1TZA8</accession>
<evidence type="ECO:0000256" key="8">
    <source>
        <dbReference type="RuleBase" id="RU361229"/>
    </source>
</evidence>
<feature type="transmembrane region" description="Helical" evidence="8">
    <location>
        <begin position="361"/>
        <end position="380"/>
    </location>
</feature>
<feature type="transmembrane region" description="Helical" evidence="8">
    <location>
        <begin position="634"/>
        <end position="652"/>
    </location>
</feature>
<evidence type="ECO:0000256" key="5">
    <source>
        <dbReference type="ARBA" id="ARBA00022989"/>
    </source>
</evidence>
<evidence type="ECO:0000313" key="11">
    <source>
        <dbReference type="EMBL" id="CAH1787251.1"/>
    </source>
</evidence>
<dbReference type="PANTHER" id="PTHR14463">
    <property type="entry name" value="LIPASE MATURATION FACTOR"/>
    <property type="match status" value="1"/>
</dbReference>
<proteinExistence type="inferred from homology"/>
<dbReference type="Pfam" id="PF25179">
    <property type="entry name" value="LMF1_C"/>
    <property type="match status" value="1"/>
</dbReference>
<evidence type="ECO:0000313" key="12">
    <source>
        <dbReference type="Proteomes" id="UP000749559"/>
    </source>
</evidence>
<comment type="caution">
    <text evidence="11">The sequence shown here is derived from an EMBL/GenBank/DDBJ whole genome shotgun (WGS) entry which is preliminary data.</text>
</comment>
<protein>
    <recommendedName>
        <fullName evidence="8">Lipase maturation factor</fullName>
    </recommendedName>
</protein>
<comment type="subcellular location">
    <subcellularLocation>
        <location evidence="1 8">Endoplasmic reticulum membrane</location>
        <topology evidence="1 8">Multi-pass membrane protein</topology>
    </subcellularLocation>
</comment>
<dbReference type="PANTHER" id="PTHR14463:SF5">
    <property type="entry name" value="LIPASE MATURATION FACTOR 2"/>
    <property type="match status" value="1"/>
</dbReference>
<keyword evidence="3 8" id="KW-0812">Transmembrane</keyword>
<dbReference type="InterPro" id="IPR057433">
    <property type="entry name" value="LMF1/2_C"/>
</dbReference>
<feature type="domain" description="Lipase maturation factor 1/2 N-terminal" evidence="9">
    <location>
        <begin position="123"/>
        <end position="286"/>
    </location>
</feature>
<dbReference type="InterPro" id="IPR057434">
    <property type="entry name" value="LMF1/2_N"/>
</dbReference>